<protein>
    <recommendedName>
        <fullName evidence="1">DUF4283 domain-containing protein</fullName>
    </recommendedName>
</protein>
<comment type="caution">
    <text evidence="2">The sequence shown here is derived from an EMBL/GenBank/DDBJ whole genome shotgun (WGS) entry which is preliminary data.</text>
</comment>
<reference evidence="3" key="1">
    <citation type="submission" date="2016-06" db="EMBL/GenBank/DDBJ databases">
        <title>Parallel loss of symbiosis genes in relatives of nitrogen-fixing non-legume Parasponia.</title>
        <authorList>
            <person name="Van Velzen R."/>
            <person name="Holmer R."/>
            <person name="Bu F."/>
            <person name="Rutten L."/>
            <person name="Van Zeijl A."/>
            <person name="Liu W."/>
            <person name="Santuari L."/>
            <person name="Cao Q."/>
            <person name="Sharma T."/>
            <person name="Shen D."/>
            <person name="Roswanjaya Y."/>
            <person name="Wardhani T."/>
            <person name="Kalhor M.S."/>
            <person name="Jansen J."/>
            <person name="Van den Hoogen J."/>
            <person name="Gungor B."/>
            <person name="Hartog M."/>
            <person name="Hontelez J."/>
            <person name="Verver J."/>
            <person name="Yang W.-C."/>
            <person name="Schijlen E."/>
            <person name="Repin R."/>
            <person name="Schilthuizen M."/>
            <person name="Schranz E."/>
            <person name="Heidstra R."/>
            <person name="Miyata K."/>
            <person name="Fedorova E."/>
            <person name="Kohlen W."/>
            <person name="Bisseling T."/>
            <person name="Smit S."/>
            <person name="Geurts R."/>
        </authorList>
    </citation>
    <scope>NUCLEOTIDE SEQUENCE [LARGE SCALE GENOMIC DNA]</scope>
    <source>
        <strain evidence="3">cv. RG33-2</strain>
    </source>
</reference>
<keyword evidence="3" id="KW-1185">Reference proteome</keyword>
<evidence type="ECO:0000313" key="2">
    <source>
        <dbReference type="EMBL" id="PON88154.1"/>
    </source>
</evidence>
<sequence>MEDDCVVIDMLVEQTSNLHCFEDALELVSSEQDTEVEGQVKAVGKLISLKSYSVRFIKMILSQIWGIPKGLKVNELERIKLIFLFPLYLDKKRVLECGPWSINREHLILKDVPSSISIQEVDFSTTTFWVRIIGLPRDAISESNVQLITTKIG</sequence>
<dbReference type="Pfam" id="PF14111">
    <property type="entry name" value="DUF4283"/>
    <property type="match status" value="1"/>
</dbReference>
<accession>A0A2P5ERI0</accession>
<evidence type="ECO:0000259" key="1">
    <source>
        <dbReference type="Pfam" id="PF14111"/>
    </source>
</evidence>
<feature type="domain" description="DUF4283" evidence="1">
    <location>
        <begin position="55"/>
        <end position="114"/>
    </location>
</feature>
<dbReference type="PANTHER" id="PTHR31286:SF180">
    <property type="entry name" value="OS10G0362600 PROTEIN"/>
    <property type="match status" value="1"/>
</dbReference>
<name>A0A2P5ERI0_TREOI</name>
<dbReference type="PANTHER" id="PTHR31286">
    <property type="entry name" value="GLYCINE-RICH CELL WALL STRUCTURAL PROTEIN 1.8-LIKE"/>
    <property type="match status" value="1"/>
</dbReference>
<dbReference type="AlphaFoldDB" id="A0A2P5ERI0"/>
<evidence type="ECO:0000313" key="3">
    <source>
        <dbReference type="Proteomes" id="UP000237000"/>
    </source>
</evidence>
<dbReference type="OrthoDB" id="1750790at2759"/>
<proteinExistence type="predicted"/>
<gene>
    <name evidence="2" type="ORF">TorRG33x02_159830</name>
</gene>
<dbReference type="EMBL" id="JXTC01000108">
    <property type="protein sequence ID" value="PON88154.1"/>
    <property type="molecule type" value="Genomic_DNA"/>
</dbReference>
<organism evidence="2 3">
    <name type="scientific">Trema orientale</name>
    <name type="common">Charcoal tree</name>
    <name type="synonym">Celtis orientalis</name>
    <dbReference type="NCBI Taxonomy" id="63057"/>
    <lineage>
        <taxon>Eukaryota</taxon>
        <taxon>Viridiplantae</taxon>
        <taxon>Streptophyta</taxon>
        <taxon>Embryophyta</taxon>
        <taxon>Tracheophyta</taxon>
        <taxon>Spermatophyta</taxon>
        <taxon>Magnoliopsida</taxon>
        <taxon>eudicotyledons</taxon>
        <taxon>Gunneridae</taxon>
        <taxon>Pentapetalae</taxon>
        <taxon>rosids</taxon>
        <taxon>fabids</taxon>
        <taxon>Rosales</taxon>
        <taxon>Cannabaceae</taxon>
        <taxon>Trema</taxon>
    </lineage>
</organism>
<dbReference type="InterPro" id="IPR025558">
    <property type="entry name" value="DUF4283"/>
</dbReference>
<dbReference type="Proteomes" id="UP000237000">
    <property type="component" value="Unassembled WGS sequence"/>
</dbReference>
<dbReference type="InterPro" id="IPR040256">
    <property type="entry name" value="At4g02000-like"/>
</dbReference>
<dbReference type="InParanoid" id="A0A2P5ERI0"/>